<dbReference type="InterPro" id="IPR051343">
    <property type="entry name" value="G-type_lectin_kinases/EP1-like"/>
</dbReference>
<name>A0A7J9MT11_GOSSC</name>
<dbReference type="PROSITE" id="PS50927">
    <property type="entry name" value="BULB_LECTIN"/>
    <property type="match status" value="1"/>
</dbReference>
<organism evidence="6 7">
    <name type="scientific">Gossypium schwendimanii</name>
    <name type="common">Cotton</name>
    <dbReference type="NCBI Taxonomy" id="34291"/>
    <lineage>
        <taxon>Eukaryota</taxon>
        <taxon>Viridiplantae</taxon>
        <taxon>Streptophyta</taxon>
        <taxon>Embryophyta</taxon>
        <taxon>Tracheophyta</taxon>
        <taxon>Spermatophyta</taxon>
        <taxon>Magnoliopsida</taxon>
        <taxon>eudicotyledons</taxon>
        <taxon>Gunneridae</taxon>
        <taxon>Pentapetalae</taxon>
        <taxon>rosids</taxon>
        <taxon>malvids</taxon>
        <taxon>Malvales</taxon>
        <taxon>Malvaceae</taxon>
        <taxon>Malvoideae</taxon>
        <taxon>Gossypium</taxon>
    </lineage>
</organism>
<dbReference type="Proteomes" id="UP000593576">
    <property type="component" value="Unassembled WGS sequence"/>
</dbReference>
<dbReference type="FunFam" id="2.90.10.30:FF:000003">
    <property type="entry name" value="Os04g0303100 protein"/>
    <property type="match status" value="1"/>
</dbReference>
<dbReference type="PANTHER" id="PTHR47976:SF30">
    <property type="entry name" value="RECEPTOR-LIKE SERINE_THREONINE-PROTEIN KINASE"/>
    <property type="match status" value="1"/>
</dbReference>
<dbReference type="OrthoDB" id="4062651at2759"/>
<feature type="signal peptide" evidence="4">
    <location>
        <begin position="1"/>
        <end position="27"/>
    </location>
</feature>
<keyword evidence="1 4" id="KW-0732">Signal</keyword>
<dbReference type="SMART" id="SM00108">
    <property type="entry name" value="B_lectin"/>
    <property type="match status" value="1"/>
</dbReference>
<feature type="domain" description="Bulb-type lectin" evidence="5">
    <location>
        <begin position="51"/>
        <end position="180"/>
    </location>
</feature>
<keyword evidence="2" id="KW-1015">Disulfide bond</keyword>
<evidence type="ECO:0000313" key="7">
    <source>
        <dbReference type="Proteomes" id="UP000593576"/>
    </source>
</evidence>
<evidence type="ECO:0000256" key="3">
    <source>
        <dbReference type="ARBA" id="ARBA00023180"/>
    </source>
</evidence>
<proteinExistence type="predicted"/>
<comment type="caution">
    <text evidence="6">The sequence shown here is derived from an EMBL/GenBank/DDBJ whole genome shotgun (WGS) entry which is preliminary data.</text>
</comment>
<keyword evidence="3" id="KW-0325">Glycoprotein</keyword>
<keyword evidence="7" id="KW-1185">Reference proteome</keyword>
<evidence type="ECO:0000256" key="1">
    <source>
        <dbReference type="ARBA" id="ARBA00022729"/>
    </source>
</evidence>
<feature type="chain" id="PRO_5029486934" description="Bulb-type lectin domain-containing protein" evidence="4">
    <location>
        <begin position="28"/>
        <end position="312"/>
    </location>
</feature>
<accession>A0A7J9MT11</accession>
<dbReference type="InterPro" id="IPR036426">
    <property type="entry name" value="Bulb-type_lectin_dom_sf"/>
</dbReference>
<protein>
    <recommendedName>
        <fullName evidence="5">Bulb-type lectin domain-containing protein</fullName>
    </recommendedName>
</protein>
<dbReference type="Pfam" id="PF01453">
    <property type="entry name" value="B_lectin"/>
    <property type="match status" value="1"/>
</dbReference>
<feature type="non-terminal residue" evidence="6">
    <location>
        <position position="312"/>
    </location>
</feature>
<dbReference type="AlphaFoldDB" id="A0A7J9MT11"/>
<dbReference type="SUPFAM" id="SSF51110">
    <property type="entry name" value="alpha-D-mannose-specific plant lectins"/>
    <property type="match status" value="1"/>
</dbReference>
<dbReference type="EMBL" id="JABFAF010000013">
    <property type="protein sequence ID" value="MBA0873876.1"/>
    <property type="molecule type" value="Genomic_DNA"/>
</dbReference>
<dbReference type="InterPro" id="IPR001480">
    <property type="entry name" value="Bulb-type_lectin_dom"/>
</dbReference>
<sequence length="312" mass="35034">MTMIMNAFSYFLMITLLILLIVPSSFFIDAETKEYPSFVRGPNSWRITPSSDFSFPETDISVMPVLVNGIFVCGFHCSYHGNTCQFAISIFNTSFNDDYRFPQSSFPPQVVWSANRDKPVDVQALLELTFEGKFMLKDANDTSVWSQGTVGKLVSRLNLTAEGNLMLLNKADHIVWQSFDHPTDTLVRGQRLVPGQKLKASVSPDDPREGLYAFAISRGVFTAYMDLNPPQIYYTSSVEDNVEFKNKWFGSFYVGDWGSFIRLGSDGHLKAYELTESGWEGIDLLGLDQCSYPLPCGKYSLCSKEGCSCLDT</sequence>
<gene>
    <name evidence="6" type="ORF">Goshw_008579</name>
</gene>
<evidence type="ECO:0000256" key="2">
    <source>
        <dbReference type="ARBA" id="ARBA00023157"/>
    </source>
</evidence>
<dbReference type="PANTHER" id="PTHR47976">
    <property type="entry name" value="G-TYPE LECTIN S-RECEPTOR-LIKE SERINE/THREONINE-PROTEIN KINASE SD2-5"/>
    <property type="match status" value="1"/>
</dbReference>
<dbReference type="Gene3D" id="2.90.10.30">
    <property type="match status" value="1"/>
</dbReference>
<evidence type="ECO:0000313" key="6">
    <source>
        <dbReference type="EMBL" id="MBA0873876.1"/>
    </source>
</evidence>
<reference evidence="6 7" key="1">
    <citation type="journal article" date="2019" name="Genome Biol. Evol.">
        <title>Insights into the evolution of the New World diploid cottons (Gossypium, subgenus Houzingenia) based on genome sequencing.</title>
        <authorList>
            <person name="Grover C.E."/>
            <person name="Arick M.A. 2nd"/>
            <person name="Thrash A."/>
            <person name="Conover J.L."/>
            <person name="Sanders W.S."/>
            <person name="Peterson D.G."/>
            <person name="Frelichowski J.E."/>
            <person name="Scheffler J.A."/>
            <person name="Scheffler B.E."/>
            <person name="Wendel J.F."/>
        </authorList>
    </citation>
    <scope>NUCLEOTIDE SEQUENCE [LARGE SCALE GENOMIC DNA]</scope>
    <source>
        <strain evidence="6">1</strain>
        <tissue evidence="6">Leaf</tissue>
    </source>
</reference>
<evidence type="ECO:0000256" key="4">
    <source>
        <dbReference type="SAM" id="SignalP"/>
    </source>
</evidence>
<evidence type="ECO:0000259" key="5">
    <source>
        <dbReference type="PROSITE" id="PS50927"/>
    </source>
</evidence>